<dbReference type="Proteomes" id="UP000769157">
    <property type="component" value="Unassembled WGS sequence"/>
</dbReference>
<dbReference type="GeneID" id="70234044"/>
<dbReference type="AlphaFoldDB" id="A0A9P8P9Z7"/>
<gene>
    <name evidence="1" type="ORF">OGAPHI_002077</name>
</gene>
<name>A0A9P8P9Z7_9ASCO</name>
<reference evidence="1" key="2">
    <citation type="submission" date="2021-01" db="EMBL/GenBank/DDBJ databases">
        <authorList>
            <person name="Schikora-Tamarit M.A."/>
        </authorList>
    </citation>
    <scope>NUCLEOTIDE SEQUENCE</scope>
    <source>
        <strain evidence="1">CBS6075</strain>
    </source>
</reference>
<dbReference type="EMBL" id="JAEUBE010000158">
    <property type="protein sequence ID" value="KAH3668323.1"/>
    <property type="molecule type" value="Genomic_DNA"/>
</dbReference>
<keyword evidence="2" id="KW-1185">Reference proteome</keyword>
<organism evidence="1 2">
    <name type="scientific">Ogataea philodendri</name>
    <dbReference type="NCBI Taxonomy" id="1378263"/>
    <lineage>
        <taxon>Eukaryota</taxon>
        <taxon>Fungi</taxon>
        <taxon>Dikarya</taxon>
        <taxon>Ascomycota</taxon>
        <taxon>Saccharomycotina</taxon>
        <taxon>Pichiomycetes</taxon>
        <taxon>Pichiales</taxon>
        <taxon>Pichiaceae</taxon>
        <taxon>Ogataea</taxon>
    </lineage>
</organism>
<reference evidence="1" key="1">
    <citation type="journal article" date="2021" name="Open Biol.">
        <title>Shared evolutionary footprints suggest mitochondrial oxidative damage underlies multiple complex I losses in fungi.</title>
        <authorList>
            <person name="Schikora-Tamarit M.A."/>
            <person name="Marcet-Houben M."/>
            <person name="Nosek J."/>
            <person name="Gabaldon T."/>
        </authorList>
    </citation>
    <scope>NUCLEOTIDE SEQUENCE</scope>
    <source>
        <strain evidence="1">CBS6075</strain>
    </source>
</reference>
<comment type="caution">
    <text evidence="1">The sequence shown here is derived from an EMBL/GenBank/DDBJ whole genome shotgun (WGS) entry which is preliminary data.</text>
</comment>
<sequence>MRLFTNLSSSSSSLAVVHELKAKARASTNFKETSLEYVEILEMEFFRILRSEYCDFFTLSSLENVFFSSSMQSLMSLPVINTIDKPSWSPTITEEKKS</sequence>
<evidence type="ECO:0000313" key="1">
    <source>
        <dbReference type="EMBL" id="KAH3668323.1"/>
    </source>
</evidence>
<dbReference type="RefSeq" id="XP_046062737.1">
    <property type="nucleotide sequence ID" value="XM_046202907.1"/>
</dbReference>
<accession>A0A9P8P9Z7</accession>
<proteinExistence type="predicted"/>
<protein>
    <submittedName>
        <fullName evidence="1">Uncharacterized protein</fullName>
    </submittedName>
</protein>
<evidence type="ECO:0000313" key="2">
    <source>
        <dbReference type="Proteomes" id="UP000769157"/>
    </source>
</evidence>